<keyword evidence="1" id="KW-0812">Transmembrane</keyword>
<dbReference type="KEGG" id="fax:FUAX_50650"/>
<feature type="transmembrane region" description="Helical" evidence="1">
    <location>
        <begin position="21"/>
        <end position="37"/>
    </location>
</feature>
<organism evidence="2 3">
    <name type="scientific">Fulvitalea axinellae</name>
    <dbReference type="NCBI Taxonomy" id="1182444"/>
    <lineage>
        <taxon>Bacteria</taxon>
        <taxon>Pseudomonadati</taxon>
        <taxon>Bacteroidota</taxon>
        <taxon>Cytophagia</taxon>
        <taxon>Cytophagales</taxon>
        <taxon>Persicobacteraceae</taxon>
        <taxon>Fulvitalea</taxon>
    </lineage>
</organism>
<evidence type="ECO:0000256" key="1">
    <source>
        <dbReference type="SAM" id="Phobius"/>
    </source>
</evidence>
<dbReference type="AlphaFoldDB" id="A0AAU9CXH2"/>
<keyword evidence="1" id="KW-1133">Transmembrane helix</keyword>
<evidence type="ECO:0000313" key="3">
    <source>
        <dbReference type="Proteomes" id="UP001348817"/>
    </source>
</evidence>
<dbReference type="Proteomes" id="UP001348817">
    <property type="component" value="Plasmid pFA5"/>
</dbReference>
<proteinExistence type="predicted"/>
<evidence type="ECO:0008006" key="4">
    <source>
        <dbReference type="Google" id="ProtNLM"/>
    </source>
</evidence>
<keyword evidence="1" id="KW-0472">Membrane</keyword>
<protein>
    <recommendedName>
        <fullName evidence="4">GLPGLI family protein</fullName>
    </recommendedName>
</protein>
<keyword evidence="2" id="KW-0614">Plasmid</keyword>
<name>A0AAU9CXH2_9BACT</name>
<gene>
    <name evidence="2" type="ORF">FUAX_50650</name>
</gene>
<reference evidence="2 3" key="1">
    <citation type="submission" date="2021-12" db="EMBL/GenBank/DDBJ databases">
        <title>Genome sequencing of bacteria with rrn-lacking chromosome and rrn-plasmid.</title>
        <authorList>
            <person name="Anda M."/>
            <person name="Iwasaki W."/>
        </authorList>
    </citation>
    <scope>NUCLEOTIDE SEQUENCE [LARGE SCALE GENOMIC DNA]</scope>
    <source>
        <strain evidence="2 3">DSM 100852</strain>
        <plasmid evidence="2 3">pFA5</plasmid>
    </source>
</reference>
<accession>A0AAU9CXH2</accession>
<dbReference type="RefSeq" id="WP_338395780.1">
    <property type="nucleotide sequence ID" value="NZ_AP025319.1"/>
</dbReference>
<sequence length="277" mass="31651">MKVNYTEEMEKGNIQWVRCKLVLAFFIMALPLVNGFGQSDKIPESRKKALEELVVLISNNRIKELSEKVVYPLRRPNPVPDLMSPREFVQYYSILFDNSFRDKLSSTDFGPSNTINNYLGVGILNGDMWVNDEGKIIAVNYNSESERNLKMWLRKEAESITHKSLGVWEKNIVDCETDKFRIRVDKLEDGRLRYASWSLPKTLADKPDLVLYNGKQRFQGTIGGVTYTFKNGPWSYKVNIVNIAAVETAKDAGVFLVVSKGGKEIVLEKAKLTKNKR</sequence>
<evidence type="ECO:0000313" key="2">
    <source>
        <dbReference type="EMBL" id="BDD12633.1"/>
    </source>
</evidence>
<keyword evidence="3" id="KW-1185">Reference proteome</keyword>
<dbReference type="EMBL" id="AP025319">
    <property type="protein sequence ID" value="BDD12633.1"/>
    <property type="molecule type" value="Genomic_DNA"/>
</dbReference>
<geneLocation type="plasmid" evidence="2 3">
    <name>pFA5</name>
</geneLocation>